<dbReference type="AlphaFoldDB" id="A0A1F6T424"/>
<dbReference type="Proteomes" id="UP000178379">
    <property type="component" value="Unassembled WGS sequence"/>
</dbReference>
<dbReference type="InterPro" id="IPR003838">
    <property type="entry name" value="ABC3_permease_C"/>
</dbReference>
<feature type="domain" description="MacB-like periplasmic core" evidence="9">
    <location>
        <begin position="4"/>
        <end position="121"/>
    </location>
</feature>
<evidence type="ECO:0000259" key="9">
    <source>
        <dbReference type="Pfam" id="PF12704"/>
    </source>
</evidence>
<dbReference type="Pfam" id="PF12704">
    <property type="entry name" value="MacB_PCD"/>
    <property type="match status" value="1"/>
</dbReference>
<dbReference type="STRING" id="1817756.A2140_01195"/>
<evidence type="ECO:0000313" key="11">
    <source>
        <dbReference type="Proteomes" id="UP000178379"/>
    </source>
</evidence>
<evidence type="ECO:0000256" key="3">
    <source>
        <dbReference type="ARBA" id="ARBA00022692"/>
    </source>
</evidence>
<protein>
    <recommendedName>
        <fullName evidence="12">Multidrug ABC transporter substrate-binding protein</fullName>
    </recommendedName>
</protein>
<evidence type="ECO:0000256" key="6">
    <source>
        <dbReference type="ARBA" id="ARBA00038076"/>
    </source>
</evidence>
<keyword evidence="2" id="KW-1003">Cell membrane</keyword>
<evidence type="ECO:0000256" key="2">
    <source>
        <dbReference type="ARBA" id="ARBA00022475"/>
    </source>
</evidence>
<feature type="domain" description="ABC3 transporter permease C-terminal" evidence="8">
    <location>
        <begin position="163"/>
        <end position="276"/>
    </location>
</feature>
<feature type="transmembrane region" description="Helical" evidence="7">
    <location>
        <begin position="159"/>
        <end position="184"/>
    </location>
</feature>
<dbReference type="GO" id="GO:0005886">
    <property type="term" value="C:plasma membrane"/>
    <property type="evidence" value="ECO:0007669"/>
    <property type="project" value="UniProtKB-SubCell"/>
</dbReference>
<comment type="caution">
    <text evidence="10">The sequence shown here is derived from an EMBL/GenBank/DDBJ whole genome shotgun (WGS) entry which is preliminary data.</text>
</comment>
<evidence type="ECO:0000313" key="10">
    <source>
        <dbReference type="EMBL" id="OGI39769.1"/>
    </source>
</evidence>
<evidence type="ECO:0000256" key="4">
    <source>
        <dbReference type="ARBA" id="ARBA00022989"/>
    </source>
</evidence>
<keyword evidence="4 7" id="KW-1133">Transmembrane helix</keyword>
<evidence type="ECO:0000256" key="5">
    <source>
        <dbReference type="ARBA" id="ARBA00023136"/>
    </source>
</evidence>
<dbReference type="InterPro" id="IPR025857">
    <property type="entry name" value="MacB_PCD"/>
</dbReference>
<gene>
    <name evidence="10" type="ORF">A2140_01195</name>
</gene>
<comment type="subcellular location">
    <subcellularLocation>
        <location evidence="1">Cell membrane</location>
        <topology evidence="1">Multi-pass membrane protein</topology>
    </subcellularLocation>
</comment>
<dbReference type="PANTHER" id="PTHR30572">
    <property type="entry name" value="MEMBRANE COMPONENT OF TRANSPORTER-RELATED"/>
    <property type="match status" value="1"/>
</dbReference>
<evidence type="ECO:0000256" key="1">
    <source>
        <dbReference type="ARBA" id="ARBA00004651"/>
    </source>
</evidence>
<evidence type="ECO:0008006" key="12">
    <source>
        <dbReference type="Google" id="ProtNLM"/>
    </source>
</evidence>
<dbReference type="InterPro" id="IPR050250">
    <property type="entry name" value="Macrolide_Exporter_MacB"/>
</dbReference>
<proteinExistence type="inferred from homology"/>
<dbReference type="Pfam" id="PF02687">
    <property type="entry name" value="FtsX"/>
    <property type="match status" value="1"/>
</dbReference>
<keyword evidence="3 7" id="KW-0812">Transmembrane</keyword>
<evidence type="ECO:0000256" key="7">
    <source>
        <dbReference type="SAM" id="Phobius"/>
    </source>
</evidence>
<name>A0A1F6T424_9PROT</name>
<dbReference type="EMBL" id="MFSQ01000084">
    <property type="protein sequence ID" value="OGI39769.1"/>
    <property type="molecule type" value="Genomic_DNA"/>
</dbReference>
<sequence length="283" mass="30504">MGAGTAYASMRNSRPDIGRFFNDQELSSRSLVAVIGLTVARELFGDENPVGETIKINRINFRVIGILPEKGASTFRDQDDIIVIPITTAMFRLLGKTYVDYIDIEVDNPEDMTAAQATINEAILQRHKVPPSQQQDAFQIRNLAEIQAALAESSQTMSFLLASIAAISLLVGGIGIMNIMLVSVTERTREIGLRKAVGARAGDILSQFLVEAVVVSAVGGLLGIILGWLVTVLMAWLAGWSVSISAGAALLAFLFSATIGVIFGIYPARKASHLNPIQALRYE</sequence>
<reference evidence="10 11" key="1">
    <citation type="journal article" date="2016" name="Nat. Commun.">
        <title>Thousands of microbial genomes shed light on interconnected biogeochemical processes in an aquifer system.</title>
        <authorList>
            <person name="Anantharaman K."/>
            <person name="Brown C.T."/>
            <person name="Hug L.A."/>
            <person name="Sharon I."/>
            <person name="Castelle C.J."/>
            <person name="Probst A.J."/>
            <person name="Thomas B.C."/>
            <person name="Singh A."/>
            <person name="Wilkins M.J."/>
            <person name="Karaoz U."/>
            <person name="Brodie E.L."/>
            <person name="Williams K.H."/>
            <person name="Hubbard S.S."/>
            <person name="Banfield J.F."/>
        </authorList>
    </citation>
    <scope>NUCLEOTIDE SEQUENCE [LARGE SCALE GENOMIC DNA]</scope>
</reference>
<dbReference type="PANTHER" id="PTHR30572:SF4">
    <property type="entry name" value="ABC TRANSPORTER PERMEASE YTRF"/>
    <property type="match status" value="1"/>
</dbReference>
<keyword evidence="5 7" id="KW-0472">Membrane</keyword>
<accession>A0A1F6T424</accession>
<feature type="transmembrane region" description="Helical" evidence="7">
    <location>
        <begin position="205"/>
        <end position="238"/>
    </location>
</feature>
<organism evidence="10 11">
    <name type="scientific">Candidatus Muproteobacteria bacterium RBG_16_62_13</name>
    <dbReference type="NCBI Taxonomy" id="1817756"/>
    <lineage>
        <taxon>Bacteria</taxon>
        <taxon>Pseudomonadati</taxon>
        <taxon>Pseudomonadota</taxon>
        <taxon>Candidatus Muproteobacteria</taxon>
    </lineage>
</organism>
<comment type="similarity">
    <text evidence="6">Belongs to the ABC-4 integral membrane protein family.</text>
</comment>
<feature type="transmembrane region" description="Helical" evidence="7">
    <location>
        <begin position="244"/>
        <end position="266"/>
    </location>
</feature>
<evidence type="ECO:0000259" key="8">
    <source>
        <dbReference type="Pfam" id="PF02687"/>
    </source>
</evidence>
<dbReference type="GO" id="GO:0022857">
    <property type="term" value="F:transmembrane transporter activity"/>
    <property type="evidence" value="ECO:0007669"/>
    <property type="project" value="TreeGrafter"/>
</dbReference>